<comment type="caution">
    <text evidence="2">The sequence shown here is derived from an EMBL/GenBank/DDBJ whole genome shotgun (WGS) entry which is preliminary data.</text>
</comment>
<evidence type="ECO:0000313" key="2">
    <source>
        <dbReference type="EMBL" id="MCI48569.1"/>
    </source>
</evidence>
<protein>
    <submittedName>
        <fullName evidence="2">Uncharacterized protein</fullName>
    </submittedName>
</protein>
<feature type="compositionally biased region" description="Polar residues" evidence="1">
    <location>
        <begin position="51"/>
        <end position="60"/>
    </location>
</feature>
<reference evidence="2 3" key="1">
    <citation type="journal article" date="2018" name="Front. Plant Sci.">
        <title>Red Clover (Trifolium pratense) and Zigzag Clover (T. medium) - A Picture of Genomic Similarities and Differences.</title>
        <authorList>
            <person name="Dluhosova J."/>
            <person name="Istvanek J."/>
            <person name="Nedelnik J."/>
            <person name="Repkova J."/>
        </authorList>
    </citation>
    <scope>NUCLEOTIDE SEQUENCE [LARGE SCALE GENOMIC DNA]</scope>
    <source>
        <strain evidence="3">cv. 10/8</strain>
        <tissue evidence="2">Leaf</tissue>
    </source>
</reference>
<feature type="region of interest" description="Disordered" evidence="1">
    <location>
        <begin position="1"/>
        <end position="60"/>
    </location>
</feature>
<dbReference type="EMBL" id="LXQA010388307">
    <property type="protein sequence ID" value="MCI48569.1"/>
    <property type="molecule type" value="Genomic_DNA"/>
</dbReference>
<organism evidence="2 3">
    <name type="scientific">Trifolium medium</name>
    <dbReference type="NCBI Taxonomy" id="97028"/>
    <lineage>
        <taxon>Eukaryota</taxon>
        <taxon>Viridiplantae</taxon>
        <taxon>Streptophyta</taxon>
        <taxon>Embryophyta</taxon>
        <taxon>Tracheophyta</taxon>
        <taxon>Spermatophyta</taxon>
        <taxon>Magnoliopsida</taxon>
        <taxon>eudicotyledons</taxon>
        <taxon>Gunneridae</taxon>
        <taxon>Pentapetalae</taxon>
        <taxon>rosids</taxon>
        <taxon>fabids</taxon>
        <taxon>Fabales</taxon>
        <taxon>Fabaceae</taxon>
        <taxon>Papilionoideae</taxon>
        <taxon>50 kb inversion clade</taxon>
        <taxon>NPAAA clade</taxon>
        <taxon>Hologalegina</taxon>
        <taxon>IRL clade</taxon>
        <taxon>Trifolieae</taxon>
        <taxon>Trifolium</taxon>
    </lineage>
</organism>
<evidence type="ECO:0000256" key="1">
    <source>
        <dbReference type="SAM" id="MobiDB-lite"/>
    </source>
</evidence>
<dbReference type="AlphaFoldDB" id="A0A392SIU5"/>
<proteinExistence type="predicted"/>
<evidence type="ECO:0000313" key="3">
    <source>
        <dbReference type="Proteomes" id="UP000265520"/>
    </source>
</evidence>
<keyword evidence="3" id="KW-1185">Reference proteome</keyword>
<accession>A0A392SIU5</accession>
<name>A0A392SIU5_9FABA</name>
<sequence>PGSLASLRLASSIDIGPESFQVPGEEWRGSSPSPGDTNPDLGLSLDFGPSLTRNSSNTTY</sequence>
<dbReference type="Proteomes" id="UP000265520">
    <property type="component" value="Unassembled WGS sequence"/>
</dbReference>
<feature type="non-terminal residue" evidence="2">
    <location>
        <position position="1"/>
    </location>
</feature>